<feature type="region of interest" description="Disordered" evidence="1">
    <location>
        <begin position="738"/>
        <end position="771"/>
    </location>
</feature>
<evidence type="ECO:0000256" key="1">
    <source>
        <dbReference type="SAM" id="MobiDB-lite"/>
    </source>
</evidence>
<protein>
    <submittedName>
        <fullName evidence="2">Uncharacterized protein</fullName>
    </submittedName>
</protein>
<dbReference type="InterPro" id="IPR045882">
    <property type="entry name" value="GPT1/2"/>
</dbReference>
<gene>
    <name evidence="2" type="ORF">KP509_05G025400</name>
</gene>
<name>A0A8T2UK61_CERRI</name>
<comment type="caution">
    <text evidence="2">The sequence shown here is derived from an EMBL/GenBank/DDBJ whole genome shotgun (WGS) entry which is preliminary data.</text>
</comment>
<reference evidence="2" key="1">
    <citation type="submission" date="2021-08" db="EMBL/GenBank/DDBJ databases">
        <title>WGS assembly of Ceratopteris richardii.</title>
        <authorList>
            <person name="Marchant D.B."/>
            <person name="Chen G."/>
            <person name="Jenkins J."/>
            <person name="Shu S."/>
            <person name="Leebens-Mack J."/>
            <person name="Grimwood J."/>
            <person name="Schmutz J."/>
            <person name="Soltis P."/>
            <person name="Soltis D."/>
            <person name="Chen Z.-H."/>
        </authorList>
    </citation>
    <scope>NUCLEOTIDE SEQUENCE</scope>
    <source>
        <strain evidence="2">Whitten #5841</strain>
        <tissue evidence="2">Leaf</tissue>
    </source>
</reference>
<feature type="compositionally biased region" description="Polar residues" evidence="1">
    <location>
        <begin position="46"/>
        <end position="69"/>
    </location>
</feature>
<feature type="region of interest" description="Disordered" evidence="1">
    <location>
        <begin position="699"/>
        <end position="725"/>
    </location>
</feature>
<feature type="region of interest" description="Disordered" evidence="1">
    <location>
        <begin position="34"/>
        <end position="83"/>
    </location>
</feature>
<feature type="compositionally biased region" description="Polar residues" evidence="1">
    <location>
        <begin position="622"/>
        <end position="636"/>
    </location>
</feature>
<feature type="compositionally biased region" description="Low complexity" evidence="1">
    <location>
        <begin position="519"/>
        <end position="529"/>
    </location>
</feature>
<sequence>MTRPVGKSPARSRLRTSQLCLNQDSFIDVSAEDDSLLPGKGVASPQARSLTSLQGTSPFKSSSVKTLASIQEDRPESAEQQAVDREAQDELMLLHAEDPSVKKKKKKKSGFNLRKSLAWNNAFFTEEGVLDPDELSLVNRTFKTQTEETKPASMKKPTLASKILNSSTAISKFNFSPIRPQKPGESKYRCPAPCSPLATSGNTSKRTNQQYSGLKGSTGGKFSIGSALSRTKEETKNQAKGVSSSRIDSQIPKPALLNRPADCNSKINSEPVMQARFSSKPPINHSKHVQSISSTLSSASRMMKDRLGLVFAGRTGKMKTGTRHTVGDDTVLASNRVPEYSDSAKVTRCFSHSSYERFGNSAVAELTQPFSSTANGPTTASQSKAWDLQENVTNKGILSTCDAHTLSQGDNSCSMPSHRNLLETKDANTRDTGALDKDTLVSRVKPSGLRMPSPKLGYFDKVRTTSSSNIAVLRERTNGLGYVGAAQLPASISGYGAVPQVKYNGATQLPADIQKQNKSSDISSQARSSAPTQSDLVLQSRFSGTSSEISKHSDSHGHIPQALGSITTQSTVSRQISAVKPPLPTKKLSYPHLENVSKVDGPSCISNVHHVLGSYSMPEASLPSTKGTDIRSSGPTEVSVLPNPGPSSTLSATLSTQTSGTGSVFQAKKNAQNDMPIATRIADKLNLSPLEIIDQGKLPSEHPQTLRDTHCASPRSLKSANEGDDNTMDVIEEWPETKSGAVQHSPTHKEPPKYGPWSPVRRNAPELGPFDCTKYTNTTAVVRLQQ</sequence>
<accession>A0A8T2UK61</accession>
<dbReference type="PANTHER" id="PTHR33737:SF2">
    <property type="entry name" value="OS12G0102700 PROTEIN"/>
    <property type="match status" value="1"/>
</dbReference>
<evidence type="ECO:0000313" key="2">
    <source>
        <dbReference type="EMBL" id="KAH7436547.1"/>
    </source>
</evidence>
<feature type="region of interest" description="Disordered" evidence="1">
    <location>
        <begin position="619"/>
        <end position="649"/>
    </location>
</feature>
<proteinExistence type="predicted"/>
<feature type="compositionally biased region" description="Basic and acidic residues" evidence="1">
    <location>
        <begin position="71"/>
        <end position="83"/>
    </location>
</feature>
<evidence type="ECO:0000313" key="3">
    <source>
        <dbReference type="Proteomes" id="UP000825935"/>
    </source>
</evidence>
<dbReference type="OrthoDB" id="1931260at2759"/>
<dbReference type="AlphaFoldDB" id="A0A8T2UK61"/>
<dbReference type="EMBL" id="CM035410">
    <property type="protein sequence ID" value="KAH7436547.1"/>
    <property type="molecule type" value="Genomic_DNA"/>
</dbReference>
<feature type="compositionally biased region" description="Polar residues" evidence="1">
    <location>
        <begin position="530"/>
        <end position="548"/>
    </location>
</feature>
<feature type="compositionally biased region" description="Polar residues" evidence="1">
    <location>
        <begin position="199"/>
        <end position="212"/>
    </location>
</feature>
<feature type="region of interest" description="Disordered" evidence="1">
    <location>
        <begin position="199"/>
        <end position="218"/>
    </location>
</feature>
<organism evidence="2 3">
    <name type="scientific">Ceratopteris richardii</name>
    <name type="common">Triangle waterfern</name>
    <dbReference type="NCBI Taxonomy" id="49495"/>
    <lineage>
        <taxon>Eukaryota</taxon>
        <taxon>Viridiplantae</taxon>
        <taxon>Streptophyta</taxon>
        <taxon>Embryophyta</taxon>
        <taxon>Tracheophyta</taxon>
        <taxon>Polypodiopsida</taxon>
        <taxon>Polypodiidae</taxon>
        <taxon>Polypodiales</taxon>
        <taxon>Pteridineae</taxon>
        <taxon>Pteridaceae</taxon>
        <taxon>Parkerioideae</taxon>
        <taxon>Ceratopteris</taxon>
    </lineage>
</organism>
<feature type="region of interest" description="Disordered" evidence="1">
    <location>
        <begin position="514"/>
        <end position="561"/>
    </location>
</feature>
<dbReference type="PANTHER" id="PTHR33737">
    <property type="entry name" value="OS05G0121800 PROTEIN"/>
    <property type="match status" value="1"/>
</dbReference>
<dbReference type="GO" id="GO:0008017">
    <property type="term" value="F:microtubule binding"/>
    <property type="evidence" value="ECO:0007669"/>
    <property type="project" value="InterPro"/>
</dbReference>
<keyword evidence="3" id="KW-1185">Reference proteome</keyword>
<dbReference type="Proteomes" id="UP000825935">
    <property type="component" value="Chromosome 5"/>
</dbReference>